<proteinExistence type="predicted"/>
<name>A0A9Q1J8S7_SYNKA</name>
<comment type="caution">
    <text evidence="1">The sequence shown here is derived from an EMBL/GenBank/DDBJ whole genome shotgun (WGS) entry which is preliminary data.</text>
</comment>
<accession>A0A9Q1J8S7</accession>
<dbReference type="EMBL" id="JAINUF010000002">
    <property type="protein sequence ID" value="KAJ8373515.1"/>
    <property type="molecule type" value="Genomic_DNA"/>
</dbReference>
<evidence type="ECO:0000313" key="1">
    <source>
        <dbReference type="EMBL" id="KAJ8373515.1"/>
    </source>
</evidence>
<evidence type="ECO:0000313" key="2">
    <source>
        <dbReference type="Proteomes" id="UP001152622"/>
    </source>
</evidence>
<dbReference type="AlphaFoldDB" id="A0A9Q1J8S7"/>
<sequence>MEAPPAGHHAALHRLPISLDLAALADAGPTRQGFLNHTCMLIVTHSPAPVHPANASHPHSEKYSSQNSPYRALFLPAYPSLPVPFCDHGGENSMSAYVDPISMQHTSSSGQ</sequence>
<protein>
    <submittedName>
        <fullName evidence="1">Uncharacterized protein</fullName>
    </submittedName>
</protein>
<keyword evidence="2" id="KW-1185">Reference proteome</keyword>
<organism evidence="1 2">
    <name type="scientific">Synaphobranchus kaupii</name>
    <name type="common">Kaup's arrowtooth eel</name>
    <dbReference type="NCBI Taxonomy" id="118154"/>
    <lineage>
        <taxon>Eukaryota</taxon>
        <taxon>Metazoa</taxon>
        <taxon>Chordata</taxon>
        <taxon>Craniata</taxon>
        <taxon>Vertebrata</taxon>
        <taxon>Euteleostomi</taxon>
        <taxon>Actinopterygii</taxon>
        <taxon>Neopterygii</taxon>
        <taxon>Teleostei</taxon>
        <taxon>Anguilliformes</taxon>
        <taxon>Synaphobranchidae</taxon>
        <taxon>Synaphobranchus</taxon>
    </lineage>
</organism>
<dbReference type="Proteomes" id="UP001152622">
    <property type="component" value="Chromosome 2"/>
</dbReference>
<gene>
    <name evidence="1" type="ORF">SKAU_G00040950</name>
</gene>
<reference evidence="1" key="1">
    <citation type="journal article" date="2023" name="Science">
        <title>Genome structures resolve the early diversification of teleost fishes.</title>
        <authorList>
            <person name="Parey E."/>
            <person name="Louis A."/>
            <person name="Montfort J."/>
            <person name="Bouchez O."/>
            <person name="Roques C."/>
            <person name="Iampietro C."/>
            <person name="Lluch J."/>
            <person name="Castinel A."/>
            <person name="Donnadieu C."/>
            <person name="Desvignes T."/>
            <person name="Floi Bucao C."/>
            <person name="Jouanno E."/>
            <person name="Wen M."/>
            <person name="Mejri S."/>
            <person name="Dirks R."/>
            <person name="Jansen H."/>
            <person name="Henkel C."/>
            <person name="Chen W.J."/>
            <person name="Zahm M."/>
            <person name="Cabau C."/>
            <person name="Klopp C."/>
            <person name="Thompson A.W."/>
            <person name="Robinson-Rechavi M."/>
            <person name="Braasch I."/>
            <person name="Lecointre G."/>
            <person name="Bobe J."/>
            <person name="Postlethwait J.H."/>
            <person name="Berthelot C."/>
            <person name="Roest Crollius H."/>
            <person name="Guiguen Y."/>
        </authorList>
    </citation>
    <scope>NUCLEOTIDE SEQUENCE</scope>
    <source>
        <strain evidence="1">WJC10195</strain>
    </source>
</reference>